<dbReference type="AlphaFoldDB" id="A0A0V1HV90"/>
<reference evidence="2 3" key="1">
    <citation type="submission" date="2015-01" db="EMBL/GenBank/DDBJ databases">
        <title>Evolution of Trichinella species and genotypes.</title>
        <authorList>
            <person name="Korhonen P.K."/>
            <person name="Edoardo P."/>
            <person name="Giuseppe L.R."/>
            <person name="Gasser R.B."/>
        </authorList>
    </citation>
    <scope>NUCLEOTIDE SEQUENCE [LARGE SCALE GENOMIC DNA]</scope>
    <source>
        <strain evidence="2">ISS1029</strain>
    </source>
</reference>
<proteinExistence type="predicted"/>
<evidence type="ECO:0000256" key="1">
    <source>
        <dbReference type="SAM" id="MobiDB-lite"/>
    </source>
</evidence>
<keyword evidence="3" id="KW-1185">Reference proteome</keyword>
<sequence length="136" mass="15465">MSSSNRERGLKVRTHCSDSVDSPEAEVHPAPLPTSTENTIHINSVNLRFRLICALLSCYFWKTVISIARFDFSRIGKETILVYVEQCIQLAKTCLLINILKPRFVNTWLQFWSPLTAADADRPNNSICPDNVAEKR</sequence>
<organism evidence="2 3">
    <name type="scientific">Trichinella zimbabwensis</name>
    <dbReference type="NCBI Taxonomy" id="268475"/>
    <lineage>
        <taxon>Eukaryota</taxon>
        <taxon>Metazoa</taxon>
        <taxon>Ecdysozoa</taxon>
        <taxon>Nematoda</taxon>
        <taxon>Enoplea</taxon>
        <taxon>Dorylaimia</taxon>
        <taxon>Trichinellida</taxon>
        <taxon>Trichinellidae</taxon>
        <taxon>Trichinella</taxon>
    </lineage>
</organism>
<evidence type="ECO:0000313" key="3">
    <source>
        <dbReference type="Proteomes" id="UP000055024"/>
    </source>
</evidence>
<evidence type="ECO:0000313" key="2">
    <source>
        <dbReference type="EMBL" id="KRZ13541.1"/>
    </source>
</evidence>
<accession>A0A0V1HV90</accession>
<comment type="caution">
    <text evidence="2">The sequence shown here is derived from an EMBL/GenBank/DDBJ whole genome shotgun (WGS) entry which is preliminary data.</text>
</comment>
<protein>
    <submittedName>
        <fullName evidence="2">Uncharacterized protein</fullName>
    </submittedName>
</protein>
<name>A0A0V1HV90_9BILA</name>
<dbReference type="Proteomes" id="UP000055024">
    <property type="component" value="Unassembled WGS sequence"/>
</dbReference>
<dbReference type="EMBL" id="JYDP01000031">
    <property type="protein sequence ID" value="KRZ13541.1"/>
    <property type="molecule type" value="Genomic_DNA"/>
</dbReference>
<feature type="compositionally biased region" description="Basic and acidic residues" evidence="1">
    <location>
        <begin position="1"/>
        <end position="18"/>
    </location>
</feature>
<gene>
    <name evidence="2" type="ORF">T11_16649</name>
</gene>
<feature type="region of interest" description="Disordered" evidence="1">
    <location>
        <begin position="1"/>
        <end position="30"/>
    </location>
</feature>